<dbReference type="RefSeq" id="WP_188657521.1">
    <property type="nucleotide sequence ID" value="NZ_BMIH01000001.1"/>
</dbReference>
<evidence type="ECO:0000256" key="1">
    <source>
        <dbReference type="SAM" id="MobiDB-lite"/>
    </source>
</evidence>
<comment type="caution">
    <text evidence="2">The sequence shown here is derived from an EMBL/GenBank/DDBJ whole genome shotgun (WGS) entry which is preliminary data.</text>
</comment>
<dbReference type="EMBL" id="BMIH01000001">
    <property type="protein sequence ID" value="GGB21919.1"/>
    <property type="molecule type" value="Genomic_DNA"/>
</dbReference>
<name>A0A916SZR1_9SPHN</name>
<feature type="region of interest" description="Disordered" evidence="1">
    <location>
        <begin position="39"/>
        <end position="64"/>
    </location>
</feature>
<protein>
    <submittedName>
        <fullName evidence="2">Uncharacterized protein</fullName>
    </submittedName>
</protein>
<keyword evidence="3" id="KW-1185">Reference proteome</keyword>
<sequence>MTTPAARSSRHPALTAAGTLAVAAGAAWLFSLIRQPSVETRTLDRLNPRPPRHDPPSAADIRVI</sequence>
<feature type="compositionally biased region" description="Basic and acidic residues" evidence="1">
    <location>
        <begin position="41"/>
        <end position="55"/>
    </location>
</feature>
<reference evidence="2" key="2">
    <citation type="submission" date="2020-09" db="EMBL/GenBank/DDBJ databases">
        <authorList>
            <person name="Sun Q."/>
            <person name="Zhou Y."/>
        </authorList>
    </citation>
    <scope>NUCLEOTIDE SEQUENCE</scope>
    <source>
        <strain evidence="2">CGMCC 1.15330</strain>
    </source>
</reference>
<organism evidence="2 3">
    <name type="scientific">Sphingomonas metalli</name>
    <dbReference type="NCBI Taxonomy" id="1779358"/>
    <lineage>
        <taxon>Bacteria</taxon>
        <taxon>Pseudomonadati</taxon>
        <taxon>Pseudomonadota</taxon>
        <taxon>Alphaproteobacteria</taxon>
        <taxon>Sphingomonadales</taxon>
        <taxon>Sphingomonadaceae</taxon>
        <taxon>Sphingomonas</taxon>
    </lineage>
</organism>
<evidence type="ECO:0000313" key="3">
    <source>
        <dbReference type="Proteomes" id="UP000623067"/>
    </source>
</evidence>
<gene>
    <name evidence="2" type="ORF">GCM10011380_09350</name>
</gene>
<reference evidence="2" key="1">
    <citation type="journal article" date="2014" name="Int. J. Syst. Evol. Microbiol.">
        <title>Complete genome sequence of Corynebacterium casei LMG S-19264T (=DSM 44701T), isolated from a smear-ripened cheese.</title>
        <authorList>
            <consortium name="US DOE Joint Genome Institute (JGI-PGF)"/>
            <person name="Walter F."/>
            <person name="Albersmeier A."/>
            <person name="Kalinowski J."/>
            <person name="Ruckert C."/>
        </authorList>
    </citation>
    <scope>NUCLEOTIDE SEQUENCE</scope>
    <source>
        <strain evidence="2">CGMCC 1.15330</strain>
    </source>
</reference>
<proteinExistence type="predicted"/>
<dbReference type="AlphaFoldDB" id="A0A916SZR1"/>
<evidence type="ECO:0000313" key="2">
    <source>
        <dbReference type="EMBL" id="GGB21919.1"/>
    </source>
</evidence>
<dbReference type="Proteomes" id="UP000623067">
    <property type="component" value="Unassembled WGS sequence"/>
</dbReference>
<accession>A0A916SZR1</accession>